<gene>
    <name evidence="5" type="ORF">PVAP13_7KG025180</name>
</gene>
<proteinExistence type="inferred from homology"/>
<organism evidence="5 6">
    <name type="scientific">Panicum virgatum</name>
    <name type="common">Blackwell switchgrass</name>
    <dbReference type="NCBI Taxonomy" id="38727"/>
    <lineage>
        <taxon>Eukaryota</taxon>
        <taxon>Viridiplantae</taxon>
        <taxon>Streptophyta</taxon>
        <taxon>Embryophyta</taxon>
        <taxon>Tracheophyta</taxon>
        <taxon>Spermatophyta</taxon>
        <taxon>Magnoliopsida</taxon>
        <taxon>Liliopsida</taxon>
        <taxon>Poales</taxon>
        <taxon>Poaceae</taxon>
        <taxon>PACMAD clade</taxon>
        <taxon>Panicoideae</taxon>
        <taxon>Panicodae</taxon>
        <taxon>Paniceae</taxon>
        <taxon>Panicinae</taxon>
        <taxon>Panicum</taxon>
        <taxon>Panicum sect. Hiantes</taxon>
    </lineage>
</organism>
<dbReference type="Gene3D" id="3.40.50.800">
    <property type="entry name" value="Anticodon-binding domain"/>
    <property type="match status" value="1"/>
</dbReference>
<dbReference type="GO" id="GO:0004829">
    <property type="term" value="F:threonine-tRNA ligase activity"/>
    <property type="evidence" value="ECO:0007669"/>
    <property type="project" value="InterPro"/>
</dbReference>
<dbReference type="GO" id="GO:0005524">
    <property type="term" value="F:ATP binding"/>
    <property type="evidence" value="ECO:0007669"/>
    <property type="project" value="InterPro"/>
</dbReference>
<comment type="caution">
    <text evidence="5">The sequence shown here is derived from an EMBL/GenBank/DDBJ whole genome shotgun (WGS) entry which is preliminary data.</text>
</comment>
<dbReference type="GO" id="GO:0006435">
    <property type="term" value="P:threonyl-tRNA aminoacylation"/>
    <property type="evidence" value="ECO:0007669"/>
    <property type="project" value="InterPro"/>
</dbReference>
<dbReference type="GO" id="GO:0005739">
    <property type="term" value="C:mitochondrion"/>
    <property type="evidence" value="ECO:0007669"/>
    <property type="project" value="TreeGrafter"/>
</dbReference>
<sequence>MAPDQDGAFYGPKIDIGVFDALKRNFQCATLQLDFQLPLRFKLTYSAEDEAKLERPVMIHRAILGSVERMFAILFEHYNGKWPLWLSPRQVIVCSVSFGSAEYGKQVLARLHEADFHVDIDISDRTIQKKVLPSSNRSPGQDGTAQPSPAHLVEAQEEAHPPCLLAVAAVRPSAY</sequence>
<accession>A0A8T0QAZ0</accession>
<dbReference type="EMBL" id="CM029049">
    <property type="protein sequence ID" value="KAG2571013.1"/>
    <property type="molecule type" value="Genomic_DNA"/>
</dbReference>
<dbReference type="SUPFAM" id="SSF55681">
    <property type="entry name" value="Class II aaRS and biotin synthetases"/>
    <property type="match status" value="1"/>
</dbReference>
<keyword evidence="6" id="KW-1185">Reference proteome</keyword>
<dbReference type="InterPro" id="IPR002320">
    <property type="entry name" value="Thr-tRNA-ligase_IIa"/>
</dbReference>
<comment type="similarity">
    <text evidence="1">Belongs to the class-II aminoacyl-tRNA synthetase family.</text>
</comment>
<evidence type="ECO:0000256" key="3">
    <source>
        <dbReference type="ARBA" id="ARBA00031900"/>
    </source>
</evidence>
<dbReference type="Proteomes" id="UP000823388">
    <property type="component" value="Chromosome 7K"/>
</dbReference>
<name>A0A8T0QAZ0_PANVG</name>
<dbReference type="InterPro" id="IPR045864">
    <property type="entry name" value="aa-tRNA-synth_II/BPL/LPL"/>
</dbReference>
<dbReference type="GO" id="GO:0009507">
    <property type="term" value="C:chloroplast"/>
    <property type="evidence" value="ECO:0007669"/>
    <property type="project" value="TreeGrafter"/>
</dbReference>
<evidence type="ECO:0000259" key="4">
    <source>
        <dbReference type="Pfam" id="PF00587"/>
    </source>
</evidence>
<evidence type="ECO:0000313" key="6">
    <source>
        <dbReference type="Proteomes" id="UP000823388"/>
    </source>
</evidence>
<dbReference type="PRINTS" id="PR01047">
    <property type="entry name" value="TRNASYNTHTHR"/>
</dbReference>
<evidence type="ECO:0000256" key="1">
    <source>
        <dbReference type="ARBA" id="ARBA00008226"/>
    </source>
</evidence>
<dbReference type="PANTHER" id="PTHR11451:SF46">
    <property type="entry name" value="THREONINE--TRNA LIGASE"/>
    <property type="match status" value="1"/>
</dbReference>
<dbReference type="Gene3D" id="3.30.930.10">
    <property type="entry name" value="Bira Bifunctional Protein, Domain 2"/>
    <property type="match status" value="1"/>
</dbReference>
<feature type="domain" description="Aminoacyl-tRNA synthetase class II (G/ P/ S/T)" evidence="4">
    <location>
        <begin position="7"/>
        <end position="78"/>
    </location>
</feature>
<protein>
    <recommendedName>
        <fullName evidence="3">Threonyl-tRNA synthetase</fullName>
    </recommendedName>
</protein>
<evidence type="ECO:0000313" key="5">
    <source>
        <dbReference type="EMBL" id="KAG2571013.1"/>
    </source>
</evidence>
<dbReference type="SUPFAM" id="SSF52954">
    <property type="entry name" value="Class II aaRS ABD-related"/>
    <property type="match status" value="1"/>
</dbReference>
<dbReference type="InterPro" id="IPR002314">
    <property type="entry name" value="aa-tRNA-synt_IIb"/>
</dbReference>
<evidence type="ECO:0000256" key="2">
    <source>
        <dbReference type="ARBA" id="ARBA00022917"/>
    </source>
</evidence>
<dbReference type="Pfam" id="PF00587">
    <property type="entry name" value="tRNA-synt_2b"/>
    <property type="match status" value="1"/>
</dbReference>
<dbReference type="PANTHER" id="PTHR11451">
    <property type="entry name" value="THREONINE-TRNA LIGASE"/>
    <property type="match status" value="1"/>
</dbReference>
<reference evidence="5" key="1">
    <citation type="submission" date="2020-05" db="EMBL/GenBank/DDBJ databases">
        <title>WGS assembly of Panicum virgatum.</title>
        <authorList>
            <person name="Lovell J.T."/>
            <person name="Jenkins J."/>
            <person name="Shu S."/>
            <person name="Juenger T.E."/>
            <person name="Schmutz J."/>
        </authorList>
    </citation>
    <scope>NUCLEOTIDE SEQUENCE</scope>
    <source>
        <strain evidence="5">AP13</strain>
    </source>
</reference>
<dbReference type="InterPro" id="IPR036621">
    <property type="entry name" value="Anticodon-bd_dom_sf"/>
</dbReference>
<dbReference type="AlphaFoldDB" id="A0A8T0QAZ0"/>
<keyword evidence="2" id="KW-0648">Protein biosynthesis</keyword>